<dbReference type="SUPFAM" id="SSF52980">
    <property type="entry name" value="Restriction endonuclease-like"/>
    <property type="match status" value="1"/>
</dbReference>
<dbReference type="Pfam" id="PF12705">
    <property type="entry name" value="PDDEXK_1"/>
    <property type="match status" value="1"/>
</dbReference>
<feature type="domain" description="PD-(D/E)XK endonuclease-like" evidence="1">
    <location>
        <begin position="577"/>
        <end position="818"/>
    </location>
</feature>
<organism evidence="2">
    <name type="scientific">marine sediment metagenome</name>
    <dbReference type="NCBI Taxonomy" id="412755"/>
    <lineage>
        <taxon>unclassified sequences</taxon>
        <taxon>metagenomes</taxon>
        <taxon>ecological metagenomes</taxon>
    </lineage>
</organism>
<accession>A0A0F9RXH1</accession>
<name>A0A0F9RXH1_9ZZZZ</name>
<gene>
    <name evidence="2" type="ORF">LCGC14_0842100</name>
</gene>
<dbReference type="InterPro" id="IPR038726">
    <property type="entry name" value="PDDEXK_AddAB-type"/>
</dbReference>
<protein>
    <recommendedName>
        <fullName evidence="1">PD-(D/E)XK endonuclease-like domain-containing protein</fullName>
    </recommendedName>
</protein>
<dbReference type="InterPro" id="IPR011335">
    <property type="entry name" value="Restrct_endonuc-II-like"/>
</dbReference>
<reference evidence="2" key="1">
    <citation type="journal article" date="2015" name="Nature">
        <title>Complex archaea that bridge the gap between prokaryotes and eukaryotes.</title>
        <authorList>
            <person name="Spang A."/>
            <person name="Saw J.H."/>
            <person name="Jorgensen S.L."/>
            <person name="Zaremba-Niedzwiedzka K."/>
            <person name="Martijn J."/>
            <person name="Lind A.E."/>
            <person name="van Eijk R."/>
            <person name="Schleper C."/>
            <person name="Guy L."/>
            <person name="Ettema T.J."/>
        </authorList>
    </citation>
    <scope>NUCLEOTIDE SEQUENCE</scope>
</reference>
<dbReference type="EMBL" id="LAZR01002471">
    <property type="protein sequence ID" value="KKN29636.1"/>
    <property type="molecule type" value="Genomic_DNA"/>
</dbReference>
<dbReference type="AlphaFoldDB" id="A0A0F9RXH1"/>
<evidence type="ECO:0000259" key="1">
    <source>
        <dbReference type="Pfam" id="PF12705"/>
    </source>
</evidence>
<dbReference type="InterPro" id="IPR027417">
    <property type="entry name" value="P-loop_NTPase"/>
</dbReference>
<dbReference type="InterPro" id="IPR011604">
    <property type="entry name" value="PDDEXK-like_dom_sf"/>
</dbReference>
<dbReference type="Gene3D" id="3.90.320.10">
    <property type="match status" value="1"/>
</dbReference>
<proteinExistence type="predicted"/>
<evidence type="ECO:0000313" key="2">
    <source>
        <dbReference type="EMBL" id="KKN29636.1"/>
    </source>
</evidence>
<comment type="caution">
    <text evidence="2">The sequence shown here is derived from an EMBL/GenBank/DDBJ whole genome shotgun (WGS) entry which is preliminary data.</text>
</comment>
<dbReference type="SUPFAM" id="SSF52540">
    <property type="entry name" value="P-loop containing nucleoside triphosphate hydrolases"/>
    <property type="match status" value="1"/>
</dbReference>
<sequence>MRIDPLLTASPVTGAVRHVTEDLLKEVYLAPLGKPFALQDLLTMDHAPWSESFSAAPAETIAAVEDGLLAVMRGTRTLDWSEIDLSTLPEGRARTHLVALTDLWRKLHGFPAPLSTWAHVLRSNASDALEALPILNYVQCPFADPAETALADALLAHHGPVSDDAALAWRNSATSQDTFANGALGAIQAGLGKTATQVSPDETIEIFGLRDPRQEAEFAAARVQSLLDAGIVDTPAQVGLLVPDDASYQRALEEAFDRVGLPLSGKPMEPALRDTVGELMTLLLALLERPAPRTAIASLYIAPSMPWAKETGLRMAREQMDYGWSKTAAEIDGPARELLDALRPCSTPEQLLGRLTAIAKAAPEAGLWPKLQAIRTAVVDQIDWSLLRKIVSPKPSEPSGHNRFVEGVSLFAETALPWRPVRQLIVLGLAGRTWPRPPASNPFFTESEIALIREHTGLHLAGRQQKMARGIELFRRQLCAASEATTFLVPACTLGGEKLAPSTGLSLIAHMMGFESSEKAIRDIHAEVQNLWPVTAETPLPVPSGGKPSVPPIGLLHLGSDLLRLREDDETGHAPQSPSRLETLIVSPLAWLLDELGAKDRTWGPETLDVVTLGTLLHHVMEVVFPEGTKAPDQTMIANAVPAAVDDAIRRYAAWLSTDAWDTERQSLLREAYNVTSNWVVFLHETQAEVLHNEISLAGDHGGLLLRGNADCLLKLPDGRILIIDHKRSSSGGRRDRMAKGWDLQVALYQAMLERPSIQTPLTDLVAQGSNIVTAYHTMLDGTVLSDAAGAGLPRVEHASIDASKQAMDHLAQVVAEVGGGTIRLNHEDDAAALKKDRGITAYALEDNAFVSAFLTSNDEEDQS</sequence>